<protein>
    <submittedName>
        <fullName evidence="1">Uncharacterized protein</fullName>
    </submittedName>
</protein>
<evidence type="ECO:0000313" key="2">
    <source>
        <dbReference type="EMBL" id="SJZ79989.1"/>
    </source>
</evidence>
<evidence type="ECO:0000313" key="3">
    <source>
        <dbReference type="Proteomes" id="UP000184275"/>
    </source>
</evidence>
<dbReference type="Proteomes" id="UP000184275">
    <property type="component" value="Unassembled WGS sequence"/>
</dbReference>
<name>A0A1M6TCT8_9BACT</name>
<gene>
    <name evidence="2" type="ORF">SAMN02745108_01631</name>
    <name evidence="1" type="ORF">SAMN05720469_10977</name>
</gene>
<keyword evidence="3" id="KW-1185">Reference proteome</keyword>
<dbReference type="EMBL" id="FUWU01000026">
    <property type="protein sequence ID" value="SJZ79989.1"/>
    <property type="molecule type" value="Genomic_DNA"/>
</dbReference>
<reference evidence="2 4" key="3">
    <citation type="submission" date="2017-02" db="EMBL/GenBank/DDBJ databases">
        <authorList>
            <person name="Peterson S.W."/>
        </authorList>
    </citation>
    <scope>NUCLEOTIDE SEQUENCE [LARGE SCALE GENOMIC DNA]</scope>
    <source>
        <strain evidence="2 4">ATCC 43854</strain>
    </source>
</reference>
<accession>A0A1T4NL55</accession>
<dbReference type="Proteomes" id="UP000190449">
    <property type="component" value="Unassembled WGS sequence"/>
</dbReference>
<reference evidence="3" key="2">
    <citation type="submission" date="2016-11" db="EMBL/GenBank/DDBJ databases">
        <authorList>
            <person name="Varghese N."/>
            <person name="Submissions S."/>
        </authorList>
    </citation>
    <scope>NUCLEOTIDE SEQUENCE [LARGE SCALE GENOMIC DNA]</scope>
    <source>
        <strain evidence="3">UWOS</strain>
    </source>
</reference>
<accession>A0A1M6TCT8</accession>
<dbReference type="STRING" id="28122.SAMN02745108_01631"/>
<dbReference type="EMBL" id="FRAW01000009">
    <property type="protein sequence ID" value="SHK54817.1"/>
    <property type="molecule type" value="Genomic_DNA"/>
</dbReference>
<reference evidence="1" key="1">
    <citation type="submission" date="2016-11" db="EMBL/GenBank/DDBJ databases">
        <authorList>
            <person name="Jaros S."/>
            <person name="Januszkiewicz K."/>
            <person name="Wedrychowicz H."/>
        </authorList>
    </citation>
    <scope>NUCLEOTIDE SEQUENCE [LARGE SCALE GENOMIC DNA]</scope>
    <source>
        <strain evidence="1">UWOS</strain>
    </source>
</reference>
<evidence type="ECO:0000313" key="4">
    <source>
        <dbReference type="Proteomes" id="UP000190449"/>
    </source>
</evidence>
<evidence type="ECO:0000313" key="1">
    <source>
        <dbReference type="EMBL" id="SHK54817.1"/>
    </source>
</evidence>
<sequence>MTETWNKIKSGALNCASTMLNKVSIATEESRLKSKYEALGRRLLPALENDALDELKNDPDVVELVGCISEMRKRIRDMKKQEKNGFHL</sequence>
<dbReference type="AlphaFoldDB" id="A0A1M6TCT8"/>
<dbReference type="RefSeq" id="WP_073303560.1">
    <property type="nucleotide sequence ID" value="NZ_FRAW01000009.1"/>
</dbReference>
<organism evidence="1 3">
    <name type="scientific">Fibrobacter intestinalis</name>
    <dbReference type="NCBI Taxonomy" id="28122"/>
    <lineage>
        <taxon>Bacteria</taxon>
        <taxon>Pseudomonadati</taxon>
        <taxon>Fibrobacterota</taxon>
        <taxon>Fibrobacteria</taxon>
        <taxon>Fibrobacterales</taxon>
        <taxon>Fibrobacteraceae</taxon>
        <taxon>Fibrobacter</taxon>
    </lineage>
</organism>
<proteinExistence type="predicted"/>